<evidence type="ECO:0000313" key="3">
    <source>
        <dbReference type="Proteomes" id="UP001597520"/>
    </source>
</evidence>
<comment type="caution">
    <text evidence="2">The sequence shown here is derived from an EMBL/GenBank/DDBJ whole genome shotgun (WGS) entry which is preliminary data.</text>
</comment>
<evidence type="ECO:0000313" key="2">
    <source>
        <dbReference type="EMBL" id="MFD2707019.1"/>
    </source>
</evidence>
<name>A0ABW5T500_9BACI</name>
<feature type="compositionally biased region" description="Basic and acidic residues" evidence="1">
    <location>
        <begin position="23"/>
        <end position="36"/>
    </location>
</feature>
<dbReference type="EMBL" id="JBHUML010000006">
    <property type="protein sequence ID" value="MFD2707019.1"/>
    <property type="molecule type" value="Genomic_DNA"/>
</dbReference>
<accession>A0ABW5T500</accession>
<dbReference type="Proteomes" id="UP001597520">
    <property type="component" value="Unassembled WGS sequence"/>
</dbReference>
<evidence type="ECO:0000256" key="1">
    <source>
        <dbReference type="SAM" id="MobiDB-lite"/>
    </source>
</evidence>
<sequence length="45" mass="5302">MRKWGESIEKLRESIEKMPIHARIDQETSESIDKTGESMQKFSFS</sequence>
<feature type="region of interest" description="Disordered" evidence="1">
    <location>
        <begin position="23"/>
        <end position="45"/>
    </location>
</feature>
<dbReference type="RefSeq" id="WP_380714342.1">
    <property type="nucleotide sequence ID" value="NZ_JBHUML010000006.1"/>
</dbReference>
<proteinExistence type="predicted"/>
<organism evidence="2 3">
    <name type="scientific">Salibacterium lacus</name>
    <dbReference type="NCBI Taxonomy" id="1898109"/>
    <lineage>
        <taxon>Bacteria</taxon>
        <taxon>Bacillati</taxon>
        <taxon>Bacillota</taxon>
        <taxon>Bacilli</taxon>
        <taxon>Bacillales</taxon>
        <taxon>Bacillaceae</taxon>
    </lineage>
</organism>
<protein>
    <submittedName>
        <fullName evidence="2">Uncharacterized protein</fullName>
    </submittedName>
</protein>
<reference evidence="3" key="1">
    <citation type="journal article" date="2019" name="Int. J. Syst. Evol. Microbiol.">
        <title>The Global Catalogue of Microorganisms (GCM) 10K type strain sequencing project: providing services to taxonomists for standard genome sequencing and annotation.</title>
        <authorList>
            <consortium name="The Broad Institute Genomics Platform"/>
            <consortium name="The Broad Institute Genome Sequencing Center for Infectious Disease"/>
            <person name="Wu L."/>
            <person name="Ma J."/>
        </authorList>
    </citation>
    <scope>NUCLEOTIDE SEQUENCE [LARGE SCALE GENOMIC DNA]</scope>
    <source>
        <strain evidence="3">KCTC 33792</strain>
    </source>
</reference>
<keyword evidence="3" id="KW-1185">Reference proteome</keyword>
<gene>
    <name evidence="2" type="ORF">ACFSUB_16305</name>
</gene>